<evidence type="ECO:0000259" key="8">
    <source>
        <dbReference type="SMART" id="SM00738"/>
    </source>
</evidence>
<comment type="function">
    <text evidence="5 7">Participates in transcription elongation, termination and antitermination.</text>
</comment>
<dbReference type="InterPro" id="IPR047050">
    <property type="entry name" value="NGN"/>
</dbReference>
<feature type="domain" description="KOW" evidence="9">
    <location>
        <begin position="145"/>
        <end position="172"/>
    </location>
</feature>
<dbReference type="Gene3D" id="2.30.30.30">
    <property type="match status" value="1"/>
</dbReference>
<dbReference type="Pfam" id="PF00467">
    <property type="entry name" value="KOW"/>
    <property type="match status" value="1"/>
</dbReference>
<dbReference type="InterPro" id="IPR001062">
    <property type="entry name" value="Transcrpt_antiterm_NusG"/>
</dbReference>
<dbReference type="SMART" id="SM00739">
    <property type="entry name" value="KOW"/>
    <property type="match status" value="1"/>
</dbReference>
<organism evidence="10 11">
    <name type="scientific">Candidatus Desulfovibrio kirbyi</name>
    <dbReference type="NCBI Taxonomy" id="2696086"/>
    <lineage>
        <taxon>Bacteria</taxon>
        <taxon>Pseudomonadati</taxon>
        <taxon>Thermodesulfobacteriota</taxon>
        <taxon>Desulfovibrionia</taxon>
        <taxon>Desulfovibrionales</taxon>
        <taxon>Desulfovibrionaceae</taxon>
        <taxon>Desulfovibrio</taxon>
    </lineage>
</organism>
<dbReference type="InterPro" id="IPR006645">
    <property type="entry name" value="NGN-like_dom"/>
</dbReference>
<gene>
    <name evidence="5 10" type="primary">nusG</name>
    <name evidence="10" type="ORF">ZNDK_1097</name>
</gene>
<evidence type="ECO:0000259" key="9">
    <source>
        <dbReference type="SMART" id="SM00739"/>
    </source>
</evidence>
<evidence type="ECO:0000313" key="11">
    <source>
        <dbReference type="Proteomes" id="UP000505077"/>
    </source>
</evidence>
<comment type="similarity">
    <text evidence="5 7">Belongs to the NusG family.</text>
</comment>
<evidence type="ECO:0000256" key="7">
    <source>
        <dbReference type="RuleBase" id="RU000538"/>
    </source>
</evidence>
<dbReference type="PANTHER" id="PTHR30265">
    <property type="entry name" value="RHO-INTERACTING TRANSCRIPTION TERMINATION FACTOR NUSG"/>
    <property type="match status" value="1"/>
</dbReference>
<dbReference type="CDD" id="cd09891">
    <property type="entry name" value="NGN_Bact_1"/>
    <property type="match status" value="1"/>
</dbReference>
<dbReference type="Gene3D" id="3.30.70.940">
    <property type="entry name" value="NusG, N-terminal domain"/>
    <property type="match status" value="1"/>
</dbReference>
<dbReference type="PANTHER" id="PTHR30265:SF2">
    <property type="entry name" value="TRANSCRIPTION TERMINATION_ANTITERMINATION PROTEIN NUSG"/>
    <property type="match status" value="1"/>
</dbReference>
<dbReference type="GO" id="GO:0006354">
    <property type="term" value="P:DNA-templated transcription elongation"/>
    <property type="evidence" value="ECO:0007669"/>
    <property type="project" value="UniProtKB-UniRule"/>
</dbReference>
<comment type="caution">
    <text evidence="10">The sequence shown here is derived from an EMBL/GenBank/DDBJ whole genome shotgun (WGS) entry which is preliminary data.</text>
</comment>
<feature type="domain" description="NusG-like N-terminal" evidence="8">
    <location>
        <begin position="24"/>
        <end position="133"/>
    </location>
</feature>
<name>A0A6L2R720_9BACT</name>
<dbReference type="NCBIfam" id="TIGR00922">
    <property type="entry name" value="nusG"/>
    <property type="match status" value="1"/>
</dbReference>
<evidence type="ECO:0000256" key="4">
    <source>
        <dbReference type="ARBA" id="ARBA00023163"/>
    </source>
</evidence>
<dbReference type="InterPro" id="IPR015869">
    <property type="entry name" value="Transcrpt_antiterm_NusG_bac_CS"/>
</dbReference>
<dbReference type="FunFam" id="2.30.30.30:FF:000002">
    <property type="entry name" value="Transcription termination/antitermination factor NusG"/>
    <property type="match status" value="1"/>
</dbReference>
<reference evidence="10 11" key="1">
    <citation type="journal article" date="2020" name="ISME J.">
        <title>Parallel Reductive Genome Evolution in Desulfovibrio Ectosymbionts Independently Acquired by Trichonympha Protists in the Termite Gut.</title>
        <authorList>
            <person name="Takeuchi M."/>
            <person name="Kuwahara H."/>
            <person name="Murakami T."/>
            <person name="Takahashi K."/>
            <person name="Kajitani R."/>
            <person name="Toyoda A."/>
            <person name="Itoh T."/>
            <person name="Ohkuma M."/>
            <person name="Hongoh Y."/>
        </authorList>
    </citation>
    <scope>NUCLEOTIDE SEQUENCE [LARGE SCALE GENOMIC DNA]</scope>
    <source>
        <strain evidence="10">ZnDsv-02</strain>
    </source>
</reference>
<dbReference type="InterPro" id="IPR014722">
    <property type="entry name" value="Rib_uL2_dom2"/>
</dbReference>
<evidence type="ECO:0000256" key="3">
    <source>
        <dbReference type="ARBA" id="ARBA00023015"/>
    </source>
</evidence>
<evidence type="ECO:0000256" key="1">
    <source>
        <dbReference type="ARBA" id="ARBA00022472"/>
    </source>
</evidence>
<dbReference type="GO" id="GO:0006353">
    <property type="term" value="P:DNA-templated transcription termination"/>
    <property type="evidence" value="ECO:0007669"/>
    <property type="project" value="UniProtKB-UniRule"/>
</dbReference>
<sequence>MNDSGSDKKPDAAEVTDVVADANPGCWYIVHTYSGFEQRVQKTIAEMSRTGQDNGLIKEVVVPTEKVIELAKGGEKRTTTNKMYPGYVMVRMVMTDMSWYLVQSIPKVTGFVGSKNRPTPMLNSEAKRILELMETRQEVPRPKFNFNRGDEVRVIDGPFGGFNGVVEDVNHDKGKLRVSVSIFGRQTPVELDFVQVSKG</sequence>
<dbReference type="CDD" id="cd06091">
    <property type="entry name" value="KOW_NusG"/>
    <property type="match status" value="1"/>
</dbReference>
<accession>A0A6L2R720</accession>
<dbReference type="InterPro" id="IPR008991">
    <property type="entry name" value="Translation_prot_SH3-like_sf"/>
</dbReference>
<dbReference type="HAMAP" id="MF_00948">
    <property type="entry name" value="NusG"/>
    <property type="match status" value="1"/>
</dbReference>
<dbReference type="PRINTS" id="PR00338">
    <property type="entry name" value="NUSGTNSCPFCT"/>
</dbReference>
<dbReference type="EMBL" id="BLLL01000012">
    <property type="protein sequence ID" value="GFH63326.1"/>
    <property type="molecule type" value="Genomic_DNA"/>
</dbReference>
<keyword evidence="3 5" id="KW-0805">Transcription regulation</keyword>
<protein>
    <recommendedName>
        <fullName evidence="5 6">Transcription termination/antitermination protein NusG</fullName>
    </recommendedName>
</protein>
<dbReference type="PROSITE" id="PS01014">
    <property type="entry name" value="NUSG"/>
    <property type="match status" value="1"/>
</dbReference>
<evidence type="ECO:0000256" key="6">
    <source>
        <dbReference type="NCBIfam" id="TIGR00922"/>
    </source>
</evidence>
<dbReference type="SMART" id="SM00738">
    <property type="entry name" value="NGN"/>
    <property type="match status" value="1"/>
</dbReference>
<evidence type="ECO:0000256" key="5">
    <source>
        <dbReference type="HAMAP-Rule" id="MF_00948"/>
    </source>
</evidence>
<dbReference type="InterPro" id="IPR005824">
    <property type="entry name" value="KOW"/>
</dbReference>
<evidence type="ECO:0000313" key="10">
    <source>
        <dbReference type="EMBL" id="GFH63326.1"/>
    </source>
</evidence>
<dbReference type="InterPro" id="IPR043425">
    <property type="entry name" value="NusG-like"/>
</dbReference>
<dbReference type="AlphaFoldDB" id="A0A6L2R720"/>
<proteinExistence type="inferred from homology"/>
<keyword evidence="2 5" id="KW-0889">Transcription antitermination</keyword>
<dbReference type="SUPFAM" id="SSF50104">
    <property type="entry name" value="Translation proteins SH3-like domain"/>
    <property type="match status" value="1"/>
</dbReference>
<keyword evidence="4 5" id="KW-0804">Transcription</keyword>
<dbReference type="GO" id="GO:0005829">
    <property type="term" value="C:cytosol"/>
    <property type="evidence" value="ECO:0007669"/>
    <property type="project" value="TreeGrafter"/>
</dbReference>
<keyword evidence="1 5" id="KW-0806">Transcription termination</keyword>
<dbReference type="GO" id="GO:0031564">
    <property type="term" value="P:transcription antitermination"/>
    <property type="evidence" value="ECO:0007669"/>
    <property type="project" value="UniProtKB-UniRule"/>
</dbReference>
<dbReference type="SUPFAM" id="SSF82679">
    <property type="entry name" value="N-utilization substance G protein NusG, N-terminal domain"/>
    <property type="match status" value="1"/>
</dbReference>
<dbReference type="GO" id="GO:0032784">
    <property type="term" value="P:regulation of DNA-templated transcription elongation"/>
    <property type="evidence" value="ECO:0007669"/>
    <property type="project" value="InterPro"/>
</dbReference>
<dbReference type="Pfam" id="PF02357">
    <property type="entry name" value="NusG"/>
    <property type="match status" value="1"/>
</dbReference>
<evidence type="ECO:0000256" key="2">
    <source>
        <dbReference type="ARBA" id="ARBA00022814"/>
    </source>
</evidence>
<dbReference type="InterPro" id="IPR036735">
    <property type="entry name" value="NGN_dom_sf"/>
</dbReference>
<dbReference type="Proteomes" id="UP000505077">
    <property type="component" value="Unassembled WGS sequence"/>
</dbReference>